<dbReference type="EMBL" id="AP022610">
    <property type="protein sequence ID" value="BBZ31151.1"/>
    <property type="molecule type" value="Genomic_DNA"/>
</dbReference>
<dbReference type="Proteomes" id="UP000466517">
    <property type="component" value="Chromosome"/>
</dbReference>
<keyword evidence="2" id="KW-1185">Reference proteome</keyword>
<sequence>MLRHAMMVPAPGEAPGTAGIGFGMPHVWWYGSYGTMFWSHATGLESGVVAAPNAIRPELAMAAKAPVTRSRRMLRMRAFVRVRRDVKVAEGLISYPSANERASRGIPDTGSAMVY</sequence>
<dbReference type="KEGG" id="mmag:MMAD_54460"/>
<evidence type="ECO:0000313" key="1">
    <source>
        <dbReference type="EMBL" id="BBZ31151.1"/>
    </source>
</evidence>
<proteinExistence type="predicted"/>
<accession>A0A7I7XPH0</accession>
<reference evidence="1 2" key="1">
    <citation type="journal article" date="2019" name="Emerg. Microbes Infect.">
        <title>Comprehensive subspecies identification of 175 nontuberculous mycobacteria species based on 7547 genomic profiles.</title>
        <authorList>
            <person name="Matsumoto Y."/>
            <person name="Kinjo T."/>
            <person name="Motooka D."/>
            <person name="Nabeya D."/>
            <person name="Jung N."/>
            <person name="Uechi K."/>
            <person name="Horii T."/>
            <person name="Iida T."/>
            <person name="Fujita J."/>
            <person name="Nakamura S."/>
        </authorList>
    </citation>
    <scope>NUCLEOTIDE SEQUENCE [LARGE SCALE GENOMIC DNA]</scope>
    <source>
        <strain evidence="1 2">JCM 13574</strain>
    </source>
</reference>
<protein>
    <submittedName>
        <fullName evidence="1">Uncharacterized protein</fullName>
    </submittedName>
</protein>
<organism evidence="1 2">
    <name type="scientific">Mycolicibacterium madagascariense</name>
    <dbReference type="NCBI Taxonomy" id="212765"/>
    <lineage>
        <taxon>Bacteria</taxon>
        <taxon>Bacillati</taxon>
        <taxon>Actinomycetota</taxon>
        <taxon>Actinomycetes</taxon>
        <taxon>Mycobacteriales</taxon>
        <taxon>Mycobacteriaceae</taxon>
        <taxon>Mycolicibacterium</taxon>
    </lineage>
</organism>
<evidence type="ECO:0000313" key="2">
    <source>
        <dbReference type="Proteomes" id="UP000466517"/>
    </source>
</evidence>
<gene>
    <name evidence="1" type="ORF">MMAD_54460</name>
</gene>
<dbReference type="AlphaFoldDB" id="A0A7I7XPH0"/>
<name>A0A7I7XPH0_9MYCO</name>